<evidence type="ECO:0000313" key="4">
    <source>
        <dbReference type="Proteomes" id="UP000186851"/>
    </source>
</evidence>
<evidence type="ECO:0000259" key="2">
    <source>
        <dbReference type="PROSITE" id="PS51278"/>
    </source>
</evidence>
<protein>
    <submittedName>
        <fullName evidence="3">Class II glutamine amidotransferase</fullName>
    </submittedName>
</protein>
<reference evidence="3" key="1">
    <citation type="journal article" date="2017" name="Nature">
        <title>Asgard archaea illuminate the origin of eukaryotic cellular complexity.</title>
        <authorList>
            <person name="Zaremba-Niedzwiedzka K."/>
            <person name="Caceres E.F."/>
            <person name="Saw J.H."/>
            <person name="Backstrom D."/>
            <person name="Juzokaite L."/>
            <person name="Vancaester E."/>
            <person name="Seitz K.W."/>
            <person name="Anantharaman K."/>
            <person name="Starnawski P."/>
            <person name="Kjeldsen K.U."/>
            <person name="Scott M.B."/>
            <person name="Nunoura T."/>
            <person name="Banfield J.F."/>
            <person name="Schramm A."/>
            <person name="Baker B.J."/>
            <person name="Spang A."/>
            <person name="Ettema T.J.G."/>
        </authorList>
    </citation>
    <scope>NUCLEOTIDE SEQUENCE</scope>
    <source>
        <strain evidence="3">LCB_4</strain>
    </source>
</reference>
<name>A0AAF0D384_ODILC</name>
<evidence type="ECO:0000256" key="1">
    <source>
        <dbReference type="ARBA" id="ARBA00022962"/>
    </source>
</evidence>
<organism evidence="3 4">
    <name type="scientific">Odinarchaeota yellowstonii (strain LCB_4)</name>
    <dbReference type="NCBI Taxonomy" id="1841599"/>
    <lineage>
        <taxon>Archaea</taxon>
        <taxon>Promethearchaeati</taxon>
        <taxon>Candidatus Odinarchaeota</taxon>
        <taxon>Candidatus Odinarchaeia</taxon>
        <taxon>Candidatus Odinarchaeales</taxon>
        <taxon>Candidatus Odinarchaeaceae</taxon>
        <taxon>Candidatus Odinarchaeum</taxon>
    </lineage>
</organism>
<dbReference type="AlphaFoldDB" id="A0AAF0D384"/>
<dbReference type="PANTHER" id="PTHR43187">
    <property type="entry name" value="GLUTAMINE AMIDOTRANSFERASE DUG3-RELATED"/>
    <property type="match status" value="1"/>
</dbReference>
<dbReference type="InterPro" id="IPR017932">
    <property type="entry name" value="GATase_2_dom"/>
</dbReference>
<dbReference type="KEGG" id="oyw:OdinLCB4_002840"/>
<dbReference type="CDD" id="cd01908">
    <property type="entry name" value="YafJ"/>
    <property type="match status" value="1"/>
</dbReference>
<dbReference type="Proteomes" id="UP000186851">
    <property type="component" value="Chromosome"/>
</dbReference>
<sequence length="208" mass="24031">MDKSPKPEELAKQCKSSIIISHVRQKTKGEPKLTNTHPFAYGKWLFAHNGSVSGIDYLKEKISAAYKKHIHSETDSEALFIWLIQNIEQKGILDGLETGLKFIEDNFDKATSLNFLLTDGSKLYALRKAYIKQEYYSLYYLVRDPEHKPIYEYKSAETRQLIYSKLLNEEKAVIICSEKLTEDENWHLINNNTLLTVDGDLKISQIKL</sequence>
<dbReference type="PANTHER" id="PTHR43187:SF1">
    <property type="entry name" value="GLUTAMINE AMIDOTRANSFERASE DUG3-RELATED"/>
    <property type="match status" value="1"/>
</dbReference>
<feature type="domain" description="Glutamine amidotransferase type-2" evidence="2">
    <location>
        <begin position="1"/>
        <end position="200"/>
    </location>
</feature>
<accession>A0AAF0D384</accession>
<keyword evidence="1 3" id="KW-0315">Glutamine amidotransferase</keyword>
<dbReference type="Pfam" id="PF13230">
    <property type="entry name" value="GATase_4"/>
    <property type="match status" value="1"/>
</dbReference>
<dbReference type="SUPFAM" id="SSF56235">
    <property type="entry name" value="N-terminal nucleophile aminohydrolases (Ntn hydrolases)"/>
    <property type="match status" value="1"/>
</dbReference>
<gene>
    <name evidence="3" type="ORF">OdinLCB4_002840</name>
</gene>
<dbReference type="Gene3D" id="3.60.20.10">
    <property type="entry name" value="Glutamine Phosphoribosylpyrophosphate, subunit 1, domain 1"/>
    <property type="match status" value="1"/>
</dbReference>
<dbReference type="InterPro" id="IPR052373">
    <property type="entry name" value="Gamma-glu_amide_hydrolase"/>
</dbReference>
<dbReference type="EMBL" id="CP091871">
    <property type="protein sequence ID" value="WEU40866.1"/>
    <property type="molecule type" value="Genomic_DNA"/>
</dbReference>
<proteinExistence type="predicted"/>
<dbReference type="PROSITE" id="PS51278">
    <property type="entry name" value="GATASE_TYPE_2"/>
    <property type="match status" value="1"/>
</dbReference>
<evidence type="ECO:0000313" key="3">
    <source>
        <dbReference type="EMBL" id="WEU40866.1"/>
    </source>
</evidence>
<reference evidence="3" key="2">
    <citation type="journal article" date="2022" name="Nat. Microbiol.">
        <title>A closed Candidatus Odinarchaeum chromosome exposes Asgard archaeal viruses.</title>
        <authorList>
            <person name="Tamarit D."/>
            <person name="Caceres E.F."/>
            <person name="Krupovic M."/>
            <person name="Nijland R."/>
            <person name="Eme L."/>
            <person name="Robinson N.P."/>
            <person name="Ettema T.J.G."/>
        </authorList>
    </citation>
    <scope>NUCLEOTIDE SEQUENCE</scope>
    <source>
        <strain evidence="3">LCB_4</strain>
    </source>
</reference>
<dbReference type="InterPro" id="IPR029055">
    <property type="entry name" value="Ntn_hydrolases_N"/>
</dbReference>
<dbReference type="InterPro" id="IPR026869">
    <property type="entry name" value="EgtC-like"/>
</dbReference>